<dbReference type="AlphaFoldDB" id="A0A840AVG6"/>
<dbReference type="RefSeq" id="WP_183400800.1">
    <property type="nucleotide sequence ID" value="NZ_JACIDS010000005.1"/>
</dbReference>
<dbReference type="GO" id="GO:0046872">
    <property type="term" value="F:metal ion binding"/>
    <property type="evidence" value="ECO:0007669"/>
    <property type="project" value="UniProtKB-KW"/>
</dbReference>
<evidence type="ECO:0000256" key="6">
    <source>
        <dbReference type="ARBA" id="ARBA00023211"/>
    </source>
</evidence>
<evidence type="ECO:0000313" key="9">
    <source>
        <dbReference type="Proteomes" id="UP000553963"/>
    </source>
</evidence>
<evidence type="ECO:0000256" key="1">
    <source>
        <dbReference type="ARBA" id="ARBA00001936"/>
    </source>
</evidence>
<keyword evidence="6" id="KW-0464">Manganese</keyword>
<keyword evidence="3" id="KW-0479">Metal-binding</keyword>
<evidence type="ECO:0000313" key="8">
    <source>
        <dbReference type="EMBL" id="MBB3933158.1"/>
    </source>
</evidence>
<feature type="domain" description="Nudix hydrolase" evidence="7">
    <location>
        <begin position="48"/>
        <end position="179"/>
    </location>
</feature>
<dbReference type="GO" id="GO:0010945">
    <property type="term" value="F:coenzyme A diphosphatase activity"/>
    <property type="evidence" value="ECO:0007669"/>
    <property type="project" value="InterPro"/>
</dbReference>
<comment type="caution">
    <text evidence="8">The sequence shown here is derived from an EMBL/GenBank/DDBJ whole genome shotgun (WGS) entry which is preliminary data.</text>
</comment>
<dbReference type="Proteomes" id="UP000553963">
    <property type="component" value="Unassembled WGS sequence"/>
</dbReference>
<evidence type="ECO:0000256" key="2">
    <source>
        <dbReference type="ARBA" id="ARBA00001946"/>
    </source>
</evidence>
<dbReference type="CDD" id="cd03426">
    <property type="entry name" value="NUDIX_CoAse_Nudt7"/>
    <property type="match status" value="1"/>
</dbReference>
<proteinExistence type="predicted"/>
<dbReference type="Gene3D" id="3.90.79.10">
    <property type="entry name" value="Nucleoside Triphosphate Pyrophosphohydrolase"/>
    <property type="match status" value="1"/>
</dbReference>
<dbReference type="InterPro" id="IPR015797">
    <property type="entry name" value="NUDIX_hydrolase-like_dom_sf"/>
</dbReference>
<dbReference type="Pfam" id="PF00293">
    <property type="entry name" value="NUDIX"/>
    <property type="match status" value="1"/>
</dbReference>
<name>A0A840AVG6_9HYPH</name>
<dbReference type="PROSITE" id="PS51462">
    <property type="entry name" value="NUDIX"/>
    <property type="match status" value="1"/>
</dbReference>
<organism evidence="8 9">
    <name type="scientific">Kaistia hirudinis</name>
    <dbReference type="NCBI Taxonomy" id="1293440"/>
    <lineage>
        <taxon>Bacteria</taxon>
        <taxon>Pseudomonadati</taxon>
        <taxon>Pseudomonadota</taxon>
        <taxon>Alphaproteobacteria</taxon>
        <taxon>Hyphomicrobiales</taxon>
        <taxon>Kaistiaceae</taxon>
        <taxon>Kaistia</taxon>
    </lineage>
</organism>
<reference evidence="8 9" key="1">
    <citation type="submission" date="2020-08" db="EMBL/GenBank/DDBJ databases">
        <title>Genomic Encyclopedia of Type Strains, Phase IV (KMG-IV): sequencing the most valuable type-strain genomes for metagenomic binning, comparative biology and taxonomic classification.</title>
        <authorList>
            <person name="Goeker M."/>
        </authorList>
    </citation>
    <scope>NUCLEOTIDE SEQUENCE [LARGE SCALE GENOMIC DNA]</scope>
    <source>
        <strain evidence="8 9">DSM 25966</strain>
    </source>
</reference>
<keyword evidence="9" id="KW-1185">Reference proteome</keyword>
<comment type="cofactor">
    <cofactor evidence="1">
        <name>Mn(2+)</name>
        <dbReference type="ChEBI" id="CHEBI:29035"/>
    </cofactor>
</comment>
<accession>A0A840AVG6</accession>
<dbReference type="PANTHER" id="PTHR12992:SF11">
    <property type="entry name" value="MITOCHONDRIAL COENZYME A DIPHOSPHATASE NUDT8"/>
    <property type="match status" value="1"/>
</dbReference>
<evidence type="ECO:0000256" key="4">
    <source>
        <dbReference type="ARBA" id="ARBA00022801"/>
    </source>
</evidence>
<dbReference type="NCBIfam" id="NF007980">
    <property type="entry name" value="PRK10707.1"/>
    <property type="match status" value="1"/>
</dbReference>
<evidence type="ECO:0000259" key="7">
    <source>
        <dbReference type="PROSITE" id="PS51462"/>
    </source>
</evidence>
<gene>
    <name evidence="8" type="ORF">GGR25_004222</name>
</gene>
<evidence type="ECO:0000256" key="3">
    <source>
        <dbReference type="ARBA" id="ARBA00022723"/>
    </source>
</evidence>
<keyword evidence="5" id="KW-0460">Magnesium</keyword>
<dbReference type="EMBL" id="JACIDS010000005">
    <property type="protein sequence ID" value="MBB3933158.1"/>
    <property type="molecule type" value="Genomic_DNA"/>
</dbReference>
<keyword evidence="4" id="KW-0378">Hydrolase</keyword>
<dbReference type="InterPro" id="IPR045121">
    <property type="entry name" value="CoAse"/>
</dbReference>
<evidence type="ECO:0000256" key="5">
    <source>
        <dbReference type="ARBA" id="ARBA00022842"/>
    </source>
</evidence>
<dbReference type="InterPro" id="IPR000086">
    <property type="entry name" value="NUDIX_hydrolase_dom"/>
</dbReference>
<dbReference type="SUPFAM" id="SSF55811">
    <property type="entry name" value="Nudix"/>
    <property type="match status" value="1"/>
</dbReference>
<sequence length="209" mass="22659">MSVAASLPMDDVFARARQRLAHIAPGSGAVEGEAVMNPEFEPPPGFRARPAAVLIPIVGRAAPTVLMTRRTATMRRHAGQIAFPGGAIDPEDSDAAAAAIREAQEEVGLEPSLVEPLGRLDPYIAPTGFHITPVVARVDPGHHLVLNPREVDLAFEVPLAFLMNPANHRIGSRVLDGARRSFYEMPYDDHYIWGITAGIIRGLYERLFA</sequence>
<protein>
    <submittedName>
        <fullName evidence="8">8-oxo-dGTP pyrophosphatase MutT (NUDIX family)</fullName>
    </submittedName>
</protein>
<dbReference type="PANTHER" id="PTHR12992">
    <property type="entry name" value="NUDIX HYDROLASE"/>
    <property type="match status" value="1"/>
</dbReference>
<comment type="cofactor">
    <cofactor evidence="2">
        <name>Mg(2+)</name>
        <dbReference type="ChEBI" id="CHEBI:18420"/>
    </cofactor>
</comment>